<evidence type="ECO:0000313" key="3">
    <source>
        <dbReference type="EMBL" id="KAH7361900.1"/>
    </source>
</evidence>
<protein>
    <submittedName>
        <fullName evidence="3">Glutathione transferase</fullName>
    </submittedName>
</protein>
<keyword evidence="3" id="KW-0808">Transferase</keyword>
<dbReference type="InterPro" id="IPR050213">
    <property type="entry name" value="GST_superfamily"/>
</dbReference>
<evidence type="ECO:0000259" key="2">
    <source>
        <dbReference type="PROSITE" id="PS50405"/>
    </source>
</evidence>
<dbReference type="Gene3D" id="1.20.1050.10">
    <property type="match status" value="1"/>
</dbReference>
<dbReference type="InterPro" id="IPR010987">
    <property type="entry name" value="Glutathione-S-Trfase_C-like"/>
</dbReference>
<feature type="domain" description="GST C-terminal" evidence="2">
    <location>
        <begin position="117"/>
        <end position="250"/>
    </location>
</feature>
<dbReference type="InterPro" id="IPR004045">
    <property type="entry name" value="Glutathione_S-Trfase_N"/>
</dbReference>
<proteinExistence type="predicted"/>
<reference evidence="3" key="1">
    <citation type="journal article" date="2021" name="Nat. Commun.">
        <title>Genetic determinants of endophytism in the Arabidopsis root mycobiome.</title>
        <authorList>
            <person name="Mesny F."/>
            <person name="Miyauchi S."/>
            <person name="Thiergart T."/>
            <person name="Pickel B."/>
            <person name="Atanasova L."/>
            <person name="Karlsson M."/>
            <person name="Huettel B."/>
            <person name="Barry K.W."/>
            <person name="Haridas S."/>
            <person name="Chen C."/>
            <person name="Bauer D."/>
            <person name="Andreopoulos W."/>
            <person name="Pangilinan J."/>
            <person name="LaButti K."/>
            <person name="Riley R."/>
            <person name="Lipzen A."/>
            <person name="Clum A."/>
            <person name="Drula E."/>
            <person name="Henrissat B."/>
            <person name="Kohler A."/>
            <person name="Grigoriev I.V."/>
            <person name="Martin F.M."/>
            <person name="Hacquard S."/>
        </authorList>
    </citation>
    <scope>NUCLEOTIDE SEQUENCE</scope>
    <source>
        <strain evidence="3">MPI-CAGE-AT-0016</strain>
    </source>
</reference>
<name>A0A8K0TG75_9PEZI</name>
<dbReference type="CDD" id="cd03192">
    <property type="entry name" value="GST_C_Sigma_like"/>
    <property type="match status" value="1"/>
</dbReference>
<evidence type="ECO:0000259" key="1">
    <source>
        <dbReference type="PROSITE" id="PS50404"/>
    </source>
</evidence>
<dbReference type="FunFam" id="1.20.1050.10:FF:000051">
    <property type="entry name" value="Glutathione S-transferase"/>
    <property type="match status" value="1"/>
</dbReference>
<comment type="caution">
    <text evidence="3">The sequence shown here is derived from an EMBL/GenBank/DDBJ whole genome shotgun (WGS) entry which is preliminary data.</text>
</comment>
<accession>A0A8K0TG75</accession>
<gene>
    <name evidence="3" type="ORF">B0T11DRAFT_328036</name>
</gene>
<dbReference type="GO" id="GO:0004364">
    <property type="term" value="F:glutathione transferase activity"/>
    <property type="evidence" value="ECO:0007669"/>
    <property type="project" value="TreeGrafter"/>
</dbReference>
<dbReference type="EMBL" id="JAGPXD010000003">
    <property type="protein sequence ID" value="KAH7361900.1"/>
    <property type="molecule type" value="Genomic_DNA"/>
</dbReference>
<dbReference type="PANTHER" id="PTHR11571">
    <property type="entry name" value="GLUTATHIONE S-TRANSFERASE"/>
    <property type="match status" value="1"/>
</dbReference>
<dbReference type="SUPFAM" id="SSF47616">
    <property type="entry name" value="GST C-terminal domain-like"/>
    <property type="match status" value="1"/>
</dbReference>
<dbReference type="OrthoDB" id="414243at2759"/>
<dbReference type="SUPFAM" id="SSF52833">
    <property type="entry name" value="Thioredoxin-like"/>
    <property type="match status" value="1"/>
</dbReference>
<dbReference type="Proteomes" id="UP000813385">
    <property type="component" value="Unassembled WGS sequence"/>
</dbReference>
<sequence>MAPAAKRAKTAKDTPYDLLYWPGIPGRGEHIRLVLEEAGASYTDTASTGDVNSVLTQISQKNTGDASNTPHFAPPILKHGNLIISQLPNILQYLGQRHGLAPRLDGEDASDGAYVINQLALTILDGLSNEAHDTHHPIAVGLTYEDQQRESLRRAEDYRKNRLPKYLGYFERVLAGEASGDGPWLHGGQLTYADIVLFQCLDGVKHAFPKALKKLEDSGDYSKVFKLYEAVKERPKIKEYLESDRRQSYSLGIYRYYGELDEQ</sequence>
<dbReference type="Gene3D" id="3.40.30.10">
    <property type="entry name" value="Glutaredoxin"/>
    <property type="match status" value="1"/>
</dbReference>
<dbReference type="PANTHER" id="PTHR11571:SF263">
    <property type="entry name" value="GLUTATHIONE S-TRANSFERASE"/>
    <property type="match status" value="1"/>
</dbReference>
<feature type="domain" description="GST N-terminal" evidence="1">
    <location>
        <begin position="15"/>
        <end position="102"/>
    </location>
</feature>
<dbReference type="AlphaFoldDB" id="A0A8K0TG75"/>
<evidence type="ECO:0000313" key="4">
    <source>
        <dbReference type="Proteomes" id="UP000813385"/>
    </source>
</evidence>
<dbReference type="Pfam" id="PF14497">
    <property type="entry name" value="GST_C_3"/>
    <property type="match status" value="1"/>
</dbReference>
<dbReference type="PROSITE" id="PS50405">
    <property type="entry name" value="GST_CTER"/>
    <property type="match status" value="1"/>
</dbReference>
<dbReference type="InterPro" id="IPR004046">
    <property type="entry name" value="GST_C"/>
</dbReference>
<keyword evidence="4" id="KW-1185">Reference proteome</keyword>
<dbReference type="InterPro" id="IPR036249">
    <property type="entry name" value="Thioredoxin-like_sf"/>
</dbReference>
<dbReference type="GO" id="GO:0006749">
    <property type="term" value="P:glutathione metabolic process"/>
    <property type="evidence" value="ECO:0007669"/>
    <property type="project" value="TreeGrafter"/>
</dbReference>
<organism evidence="3 4">
    <name type="scientific">Plectosphaerella cucumerina</name>
    <dbReference type="NCBI Taxonomy" id="40658"/>
    <lineage>
        <taxon>Eukaryota</taxon>
        <taxon>Fungi</taxon>
        <taxon>Dikarya</taxon>
        <taxon>Ascomycota</taxon>
        <taxon>Pezizomycotina</taxon>
        <taxon>Sordariomycetes</taxon>
        <taxon>Hypocreomycetidae</taxon>
        <taxon>Glomerellales</taxon>
        <taxon>Plectosphaerellaceae</taxon>
        <taxon>Plectosphaerella</taxon>
    </lineage>
</organism>
<dbReference type="InterPro" id="IPR036282">
    <property type="entry name" value="Glutathione-S-Trfase_C_sf"/>
</dbReference>
<dbReference type="PROSITE" id="PS50404">
    <property type="entry name" value="GST_NTER"/>
    <property type="match status" value="1"/>
</dbReference>